<comment type="caution">
    <text evidence="2">The sequence shown here is derived from an EMBL/GenBank/DDBJ whole genome shotgun (WGS) entry which is preliminary data.</text>
</comment>
<reference evidence="2 3" key="1">
    <citation type="submission" date="2020-07" db="EMBL/GenBank/DDBJ databases">
        <title>Thermoactinomyces phylogeny.</title>
        <authorList>
            <person name="Dunlap C."/>
        </authorList>
    </citation>
    <scope>NUCLEOTIDE SEQUENCE [LARGE SCALE GENOMIC DNA]</scope>
    <source>
        <strain evidence="2 3">AMNI-1</strain>
    </source>
</reference>
<feature type="domain" description="Immunity MXAN-0049 protein" evidence="1">
    <location>
        <begin position="72"/>
        <end position="122"/>
    </location>
</feature>
<protein>
    <recommendedName>
        <fullName evidence="1">Immunity MXAN-0049 protein domain-containing protein</fullName>
    </recommendedName>
</protein>
<evidence type="ECO:0000259" key="1">
    <source>
        <dbReference type="Pfam" id="PF07791"/>
    </source>
</evidence>
<proteinExistence type="predicted"/>
<dbReference type="RefSeq" id="WP_181739216.1">
    <property type="nucleotide sequence ID" value="NZ_JACEOL010000023.1"/>
</dbReference>
<gene>
    <name evidence="2" type="ORF">H2C83_06990</name>
</gene>
<keyword evidence="3" id="KW-1185">Reference proteome</keyword>
<sequence>MSGEVVAGGTFDVPEVNDHFDQVHPVPQPQKPASVTNPDKEEGGLFLVREHFYITQAFLKDKAEALPLIHPEKEFFAIHVLNTVDAIDYNHAVIRQLSSGLRVGFEKYAFIEEKVEGEHIFRIFLDDRIRSVYSYLMNLKRLSNLMVW</sequence>
<dbReference type="EMBL" id="JACEOL010000023">
    <property type="protein sequence ID" value="MBA4602066.1"/>
    <property type="molecule type" value="Genomic_DNA"/>
</dbReference>
<organism evidence="2 3">
    <name type="scientific">Thermoactinomyces mirandus</name>
    <dbReference type="NCBI Taxonomy" id="2756294"/>
    <lineage>
        <taxon>Bacteria</taxon>
        <taxon>Bacillati</taxon>
        <taxon>Bacillota</taxon>
        <taxon>Bacilli</taxon>
        <taxon>Bacillales</taxon>
        <taxon>Thermoactinomycetaceae</taxon>
        <taxon>Thermoactinomyces</taxon>
    </lineage>
</organism>
<dbReference type="Proteomes" id="UP000538292">
    <property type="component" value="Unassembled WGS sequence"/>
</dbReference>
<name>A0A7W1XS01_9BACL</name>
<evidence type="ECO:0000313" key="3">
    <source>
        <dbReference type="Proteomes" id="UP000538292"/>
    </source>
</evidence>
<dbReference type="InterPro" id="IPR012433">
    <property type="entry name" value="Imm11"/>
</dbReference>
<accession>A0A7W1XS01</accession>
<evidence type="ECO:0000313" key="2">
    <source>
        <dbReference type="EMBL" id="MBA4602066.1"/>
    </source>
</evidence>
<dbReference type="Pfam" id="PF07791">
    <property type="entry name" value="Imm11"/>
    <property type="match status" value="1"/>
</dbReference>
<dbReference type="AlphaFoldDB" id="A0A7W1XS01"/>